<dbReference type="PANTHER" id="PTHR37709">
    <property type="entry name" value="EXPRESSED PROTEIN"/>
    <property type="match status" value="1"/>
</dbReference>
<protein>
    <submittedName>
        <fullName evidence="1">Uncharacterized protein</fullName>
    </submittedName>
</protein>
<keyword evidence="2" id="KW-1185">Reference proteome</keyword>
<accession>A0ABR2YWL9</accession>
<sequence length="83" mass="9464">MSFILEAVGHIIKKNMEDPKEREEYWNAHINNVDIKRKKVKDAINQPVKPFGFWNSAPANAKYNTNLDPGINTLPGRAKTVDD</sequence>
<organism evidence="1 2">
    <name type="scientific">Coccomyxa subellipsoidea</name>
    <dbReference type="NCBI Taxonomy" id="248742"/>
    <lineage>
        <taxon>Eukaryota</taxon>
        <taxon>Viridiplantae</taxon>
        <taxon>Chlorophyta</taxon>
        <taxon>core chlorophytes</taxon>
        <taxon>Trebouxiophyceae</taxon>
        <taxon>Trebouxiophyceae incertae sedis</taxon>
        <taxon>Coccomyxaceae</taxon>
        <taxon>Coccomyxa</taxon>
    </lineage>
</organism>
<evidence type="ECO:0000313" key="1">
    <source>
        <dbReference type="EMBL" id="KAK9915724.1"/>
    </source>
</evidence>
<name>A0ABR2YWL9_9CHLO</name>
<gene>
    <name evidence="1" type="ORF">WJX75_003239</name>
</gene>
<dbReference type="InterPro" id="IPR035204">
    <property type="entry name" value="NDUFB11"/>
</dbReference>
<proteinExistence type="predicted"/>
<dbReference type="Proteomes" id="UP001491310">
    <property type="component" value="Unassembled WGS sequence"/>
</dbReference>
<reference evidence="1 2" key="1">
    <citation type="journal article" date="2024" name="Nat. Commun.">
        <title>Phylogenomics reveals the evolutionary origins of lichenization in chlorophyte algae.</title>
        <authorList>
            <person name="Puginier C."/>
            <person name="Libourel C."/>
            <person name="Otte J."/>
            <person name="Skaloud P."/>
            <person name="Haon M."/>
            <person name="Grisel S."/>
            <person name="Petersen M."/>
            <person name="Berrin J.G."/>
            <person name="Delaux P.M."/>
            <person name="Dal Grande F."/>
            <person name="Keller J."/>
        </authorList>
    </citation>
    <scope>NUCLEOTIDE SEQUENCE [LARGE SCALE GENOMIC DNA]</scope>
    <source>
        <strain evidence="1 2">SAG 216-7</strain>
    </source>
</reference>
<dbReference type="Pfam" id="PF17250">
    <property type="entry name" value="NDUFB11"/>
    <property type="match status" value="1"/>
</dbReference>
<dbReference type="PANTHER" id="PTHR37709:SF1">
    <property type="entry name" value="EXPRESSED PROTEIN"/>
    <property type="match status" value="1"/>
</dbReference>
<evidence type="ECO:0000313" key="2">
    <source>
        <dbReference type="Proteomes" id="UP001491310"/>
    </source>
</evidence>
<dbReference type="EMBL" id="JALJOT010000004">
    <property type="protein sequence ID" value="KAK9915724.1"/>
    <property type="molecule type" value="Genomic_DNA"/>
</dbReference>
<comment type="caution">
    <text evidence="1">The sequence shown here is derived from an EMBL/GenBank/DDBJ whole genome shotgun (WGS) entry which is preliminary data.</text>
</comment>